<evidence type="ECO:0000313" key="4">
    <source>
        <dbReference type="Proteomes" id="UP000193642"/>
    </source>
</evidence>
<dbReference type="Pfam" id="PF03959">
    <property type="entry name" value="FSH1"/>
    <property type="match status" value="1"/>
</dbReference>
<accession>A0A1Y2ABQ9</accession>
<keyword evidence="1" id="KW-0378">Hydrolase</keyword>
<organism evidence="3 4">
    <name type="scientific">Rhizoclosmatium globosum</name>
    <dbReference type="NCBI Taxonomy" id="329046"/>
    <lineage>
        <taxon>Eukaryota</taxon>
        <taxon>Fungi</taxon>
        <taxon>Fungi incertae sedis</taxon>
        <taxon>Chytridiomycota</taxon>
        <taxon>Chytridiomycota incertae sedis</taxon>
        <taxon>Chytridiomycetes</taxon>
        <taxon>Chytridiales</taxon>
        <taxon>Chytriomycetaceae</taxon>
        <taxon>Rhizoclosmatium</taxon>
    </lineage>
</organism>
<dbReference type="GO" id="GO:0005634">
    <property type="term" value="C:nucleus"/>
    <property type="evidence" value="ECO:0007669"/>
    <property type="project" value="TreeGrafter"/>
</dbReference>
<gene>
    <name evidence="3" type="ORF">BCR33DRAFT_777441</name>
</gene>
<dbReference type="Gene3D" id="3.40.50.1820">
    <property type="entry name" value="alpha/beta hydrolase"/>
    <property type="match status" value="1"/>
</dbReference>
<keyword evidence="4" id="KW-1185">Reference proteome</keyword>
<sequence>MPDAPTKKRILCLHGLRTNTTVMEFQITGLKLALGSEVEFISVNAPMTVDADPEIVAVFGDAGPWYAWYRPALFGKYEGLDRSIRFVEDVIARNGPFDAILGFSQGALMATILTARMQNTIQDPEKYLWRGVILACGPSINDKGKATYNFKKLQFPSIHIAGKEDKAYKASLELTELYDAKDRHLFEHSGGHQFPSPFVKNPIYDEISAAIRKMIH</sequence>
<feature type="domain" description="Serine hydrolase" evidence="2">
    <location>
        <begin position="6"/>
        <end position="196"/>
    </location>
</feature>
<dbReference type="EMBL" id="MCGO01000262">
    <property type="protein sequence ID" value="ORY19993.1"/>
    <property type="molecule type" value="Genomic_DNA"/>
</dbReference>
<proteinExistence type="predicted"/>
<dbReference type="InterPro" id="IPR029058">
    <property type="entry name" value="AB_hydrolase_fold"/>
</dbReference>
<evidence type="ECO:0000259" key="2">
    <source>
        <dbReference type="Pfam" id="PF03959"/>
    </source>
</evidence>
<dbReference type="SUPFAM" id="SSF53474">
    <property type="entry name" value="alpha/beta-Hydrolases"/>
    <property type="match status" value="1"/>
</dbReference>
<dbReference type="GO" id="GO:0005737">
    <property type="term" value="C:cytoplasm"/>
    <property type="evidence" value="ECO:0007669"/>
    <property type="project" value="TreeGrafter"/>
</dbReference>
<dbReference type="AlphaFoldDB" id="A0A1Y2ABQ9"/>
<evidence type="ECO:0000313" key="3">
    <source>
        <dbReference type="EMBL" id="ORY19993.1"/>
    </source>
</evidence>
<dbReference type="InterPro" id="IPR050593">
    <property type="entry name" value="LovG"/>
</dbReference>
<evidence type="ECO:0000256" key="1">
    <source>
        <dbReference type="ARBA" id="ARBA00022801"/>
    </source>
</evidence>
<reference evidence="3 4" key="1">
    <citation type="submission" date="2016-07" db="EMBL/GenBank/DDBJ databases">
        <title>Pervasive Adenine N6-methylation of Active Genes in Fungi.</title>
        <authorList>
            <consortium name="DOE Joint Genome Institute"/>
            <person name="Mondo S.J."/>
            <person name="Dannebaum R.O."/>
            <person name="Kuo R.C."/>
            <person name="Labutti K."/>
            <person name="Haridas S."/>
            <person name="Kuo A."/>
            <person name="Salamov A."/>
            <person name="Ahrendt S.R."/>
            <person name="Lipzen A."/>
            <person name="Sullivan W."/>
            <person name="Andreopoulos W.B."/>
            <person name="Clum A."/>
            <person name="Lindquist E."/>
            <person name="Daum C."/>
            <person name="Ramamoorthy G.K."/>
            <person name="Gryganskyi A."/>
            <person name="Culley D."/>
            <person name="Magnuson J.K."/>
            <person name="James T.Y."/>
            <person name="O'Malley M.A."/>
            <person name="Stajich J.E."/>
            <person name="Spatafora J.W."/>
            <person name="Visel A."/>
            <person name="Grigoriev I.V."/>
        </authorList>
    </citation>
    <scope>NUCLEOTIDE SEQUENCE [LARGE SCALE GENOMIC DNA]</scope>
    <source>
        <strain evidence="3 4">JEL800</strain>
    </source>
</reference>
<dbReference type="OrthoDB" id="414698at2759"/>
<name>A0A1Y2ABQ9_9FUNG</name>
<comment type="caution">
    <text evidence="3">The sequence shown here is derived from an EMBL/GenBank/DDBJ whole genome shotgun (WGS) entry which is preliminary data.</text>
</comment>
<dbReference type="PANTHER" id="PTHR48070">
    <property type="entry name" value="ESTERASE OVCA2"/>
    <property type="match status" value="1"/>
</dbReference>
<protein>
    <recommendedName>
        <fullName evidence="2">Serine hydrolase domain-containing protein</fullName>
    </recommendedName>
</protein>
<dbReference type="GO" id="GO:0016787">
    <property type="term" value="F:hydrolase activity"/>
    <property type="evidence" value="ECO:0007669"/>
    <property type="project" value="UniProtKB-KW"/>
</dbReference>
<dbReference type="STRING" id="329046.A0A1Y2ABQ9"/>
<dbReference type="PANTHER" id="PTHR48070:SF6">
    <property type="entry name" value="ESTERASE OVCA2"/>
    <property type="match status" value="1"/>
</dbReference>
<dbReference type="Proteomes" id="UP000193642">
    <property type="component" value="Unassembled WGS sequence"/>
</dbReference>
<dbReference type="InterPro" id="IPR005645">
    <property type="entry name" value="FSH-like_dom"/>
</dbReference>